<dbReference type="PANTHER" id="PTHR37079">
    <property type="entry name" value="SERINE/THREONINE-PROTEIN KINASE ATM"/>
    <property type="match status" value="1"/>
</dbReference>
<reference evidence="2 3" key="1">
    <citation type="submission" date="2021-04" db="EMBL/GenBank/DDBJ databases">
        <authorList>
            <person name="De Guttry C."/>
            <person name="Zahm M."/>
            <person name="Klopp C."/>
            <person name="Cabau C."/>
            <person name="Louis A."/>
            <person name="Berthelot C."/>
            <person name="Parey E."/>
            <person name="Roest Crollius H."/>
            <person name="Montfort J."/>
            <person name="Robinson-Rechavi M."/>
            <person name="Bucao C."/>
            <person name="Bouchez O."/>
            <person name="Gislard M."/>
            <person name="Lluch J."/>
            <person name="Milhes M."/>
            <person name="Lampietro C."/>
            <person name="Lopez Roques C."/>
            <person name="Donnadieu C."/>
            <person name="Braasch I."/>
            <person name="Desvignes T."/>
            <person name="Postlethwait J."/>
            <person name="Bobe J."/>
            <person name="Wedekind C."/>
            <person name="Guiguen Y."/>
        </authorList>
    </citation>
    <scope>NUCLEOTIDE SEQUENCE [LARGE SCALE GENOMIC DNA]</scope>
    <source>
        <strain evidence="2">Cs_M1</strain>
        <tissue evidence="2">Blood</tissue>
    </source>
</reference>
<dbReference type="GO" id="GO:0004674">
    <property type="term" value="F:protein serine/threonine kinase activity"/>
    <property type="evidence" value="ECO:0007669"/>
    <property type="project" value="InterPro"/>
</dbReference>
<accession>A0AAN8KWL2</accession>
<dbReference type="GO" id="GO:0006974">
    <property type="term" value="P:DNA damage response"/>
    <property type="evidence" value="ECO:0007669"/>
    <property type="project" value="InterPro"/>
</dbReference>
<evidence type="ECO:0000313" key="2">
    <source>
        <dbReference type="EMBL" id="KAK6296640.1"/>
    </source>
</evidence>
<organism evidence="2 3">
    <name type="scientific">Coregonus suidteri</name>
    <dbReference type="NCBI Taxonomy" id="861788"/>
    <lineage>
        <taxon>Eukaryota</taxon>
        <taxon>Metazoa</taxon>
        <taxon>Chordata</taxon>
        <taxon>Craniata</taxon>
        <taxon>Vertebrata</taxon>
        <taxon>Euteleostomi</taxon>
        <taxon>Actinopterygii</taxon>
        <taxon>Neopterygii</taxon>
        <taxon>Teleostei</taxon>
        <taxon>Protacanthopterygii</taxon>
        <taxon>Salmoniformes</taxon>
        <taxon>Salmonidae</taxon>
        <taxon>Coregoninae</taxon>
        <taxon>Coregonus</taxon>
    </lineage>
</organism>
<dbReference type="PANTHER" id="PTHR37079:SF4">
    <property type="entry name" value="SERINE_THREONINE-PROTEIN KINASE ATM"/>
    <property type="match status" value="1"/>
</dbReference>
<dbReference type="Proteomes" id="UP001356427">
    <property type="component" value="Unassembled WGS sequence"/>
</dbReference>
<evidence type="ECO:0000256" key="1">
    <source>
        <dbReference type="SAM" id="MobiDB-lite"/>
    </source>
</evidence>
<proteinExistence type="predicted"/>
<evidence type="ECO:0000313" key="3">
    <source>
        <dbReference type="Proteomes" id="UP001356427"/>
    </source>
</evidence>
<keyword evidence="3" id="KW-1185">Reference proteome</keyword>
<dbReference type="AlphaFoldDB" id="A0AAN8KWL2"/>
<feature type="compositionally biased region" description="Low complexity" evidence="1">
    <location>
        <begin position="11"/>
        <end position="30"/>
    </location>
</feature>
<dbReference type="InterPro" id="IPR038980">
    <property type="entry name" value="ATM_plant"/>
</dbReference>
<feature type="compositionally biased region" description="Polar residues" evidence="1">
    <location>
        <begin position="1"/>
        <end position="10"/>
    </location>
</feature>
<comment type="caution">
    <text evidence="2">The sequence shown here is derived from an EMBL/GenBank/DDBJ whole genome shotgun (WGS) entry which is preliminary data.</text>
</comment>
<gene>
    <name evidence="2" type="ORF">J4Q44_G00327820</name>
</gene>
<sequence length="142" mass="15490">MTSCWGTQTAPGGSSSPHTSRTSSPAALVAPGPPAAPPLLSPQTVLNYLEVAREAQSCSAHFTALLYSEIYIDKIKTNMEENRRTQARTSHRITFDESSQNFTISSLTEESVKDTGISLQDLLIEVYRSIGEPDCMGVEVRR</sequence>
<feature type="region of interest" description="Disordered" evidence="1">
    <location>
        <begin position="1"/>
        <end position="35"/>
    </location>
</feature>
<dbReference type="EMBL" id="JAGTTL010000032">
    <property type="protein sequence ID" value="KAK6296640.1"/>
    <property type="molecule type" value="Genomic_DNA"/>
</dbReference>
<name>A0AAN8KWL2_9TELE</name>
<protein>
    <submittedName>
        <fullName evidence="2">Uncharacterized protein</fullName>
    </submittedName>
</protein>